<dbReference type="InterPro" id="IPR022122">
    <property type="entry name" value="DUF3657"/>
</dbReference>
<reference evidence="3 4" key="1">
    <citation type="submission" date="2022-03" db="EMBL/GenBank/DDBJ databases">
        <authorList>
            <person name="Macdonald S."/>
            <person name="Ahmed S."/>
            <person name="Newling K."/>
        </authorList>
    </citation>
    <scope>NUCLEOTIDE SEQUENCE [LARGE SCALE GENOMIC DNA]</scope>
</reference>
<dbReference type="Pfam" id="PF05057">
    <property type="entry name" value="DUF676"/>
    <property type="match status" value="1"/>
</dbReference>
<dbReference type="FunFam" id="3.40.50.1820:FF:000102">
    <property type="entry name" value="Putative serine esterase family protein"/>
    <property type="match status" value="1"/>
</dbReference>
<comment type="caution">
    <text evidence="3">The sequence shown here is derived from an EMBL/GenBank/DDBJ whole genome shotgun (WGS) entry which is preliminary data.</text>
</comment>
<comment type="similarity">
    <text evidence="1">Belongs to the FAM135 family.</text>
</comment>
<protein>
    <recommendedName>
        <fullName evidence="2">DUF676 domain-containing protein</fullName>
    </recommendedName>
</protein>
<keyword evidence="4" id="KW-1185">Reference proteome</keyword>
<dbReference type="PANTHER" id="PTHR12482:SF52">
    <property type="entry name" value="DUF676 DOMAIN-CONTAINING PROTEIN"/>
    <property type="match status" value="1"/>
</dbReference>
<evidence type="ECO:0000313" key="4">
    <source>
        <dbReference type="Proteomes" id="UP001642260"/>
    </source>
</evidence>
<dbReference type="InterPro" id="IPR044294">
    <property type="entry name" value="Lipase-like"/>
</dbReference>
<sequence length="801" mass="92031">MLKRLGWLIGLSQRSRQTKSLDAQPFVARVKPVLMVDTVQEIAVYIHRFHNLDLFQQGWYQIKISMRWEDGDNNSRGIPSRVVQYEALDSSSNDSSEVWKIDDKDNSFLTQPFRIKYARQDVRLCMMVSFTMPLQRYEGPATSAVILRFELLYSPIMENISVAATSDDSPAAVHDFRIPPKALSGVHSYCPVHFDTFHAVLIDVSVHVTVMKSASYKRPVILSSDASNGKSLASGKSQSSKKAFAQIAPADKLVSFVKALLGARDTLLEEMQILSKAIDQTIDLSEFVSSMDKTLLSDTTGKPVDVEGSGQGKQQNNLELNASFDLESDDWLHNFSKDHLSRTFHLLGTQLHYLWDTFLTFHRDNNTKILEYLRDIWTKDRRAEWSIWMVYSKVEMPHHFISGVDDTSNHSSHKRVTSALKLNDPSQVAATRAELHRRSIAQMRINNRAVQDMHIFGDPMRVPIVIIERVWNAPRRTFSENSYMRHVDKIDSSLLKGYDDDESVTRKHNNNSQHSGRELKIVVFVHGFQGHHLDLRLIRNQWVLIDPKIEFLMSESNEDKTHGDFREMGQRLAQEVISFFKRKMEKHSRHGRLKKVKLSFVGHSIGNVIIRTALADSLMDPYKKYLHTYISLSGPHLGYLYSSNSLFNSGLWLLKKLKSTQVIHQLTLTDDPDLQNTFFYKLCKQKTLDGFKNIILLSSPQDGYVPYHSARIESCQPASFDNSKRGVAFLEMLNNCMDQIRGPSPETPHHQRVFMRCDVNFDTTLYGRNLNSFIGRAAHIEFLESDIFARFIMWSFQDLFR</sequence>
<dbReference type="PANTHER" id="PTHR12482">
    <property type="entry name" value="LIPASE ROG1-RELATED-RELATED"/>
    <property type="match status" value="1"/>
</dbReference>
<dbReference type="Proteomes" id="UP001642260">
    <property type="component" value="Unassembled WGS sequence"/>
</dbReference>
<accession>A0ABC8LJX9</accession>
<dbReference type="Gene3D" id="3.40.50.1820">
    <property type="entry name" value="alpha/beta hydrolase"/>
    <property type="match status" value="1"/>
</dbReference>
<dbReference type="EMBL" id="CAKOAT010597376">
    <property type="protein sequence ID" value="CAH8383860.1"/>
    <property type="molecule type" value="Genomic_DNA"/>
</dbReference>
<dbReference type="AlphaFoldDB" id="A0ABC8LJX9"/>
<organism evidence="3 4">
    <name type="scientific">Eruca vesicaria subsp. sativa</name>
    <name type="common">Garden rocket</name>
    <name type="synonym">Eruca sativa</name>
    <dbReference type="NCBI Taxonomy" id="29727"/>
    <lineage>
        <taxon>Eukaryota</taxon>
        <taxon>Viridiplantae</taxon>
        <taxon>Streptophyta</taxon>
        <taxon>Embryophyta</taxon>
        <taxon>Tracheophyta</taxon>
        <taxon>Spermatophyta</taxon>
        <taxon>Magnoliopsida</taxon>
        <taxon>eudicotyledons</taxon>
        <taxon>Gunneridae</taxon>
        <taxon>Pentapetalae</taxon>
        <taxon>rosids</taxon>
        <taxon>malvids</taxon>
        <taxon>Brassicales</taxon>
        <taxon>Brassicaceae</taxon>
        <taxon>Brassiceae</taxon>
        <taxon>Eruca</taxon>
    </lineage>
</organism>
<dbReference type="InterPro" id="IPR007751">
    <property type="entry name" value="DUF676_lipase-like"/>
</dbReference>
<feature type="domain" description="DUF676" evidence="2">
    <location>
        <begin position="518"/>
        <end position="716"/>
    </location>
</feature>
<dbReference type="InterPro" id="IPR029058">
    <property type="entry name" value="AB_hydrolase_fold"/>
</dbReference>
<evidence type="ECO:0000313" key="3">
    <source>
        <dbReference type="EMBL" id="CAH8383860.1"/>
    </source>
</evidence>
<evidence type="ECO:0000256" key="1">
    <source>
        <dbReference type="ARBA" id="ARBA00007949"/>
    </source>
</evidence>
<name>A0ABC8LJX9_ERUVS</name>
<dbReference type="Pfam" id="PF12394">
    <property type="entry name" value="DUF3657"/>
    <property type="match status" value="1"/>
</dbReference>
<proteinExistence type="inferred from homology"/>
<gene>
    <name evidence="3" type="ORF">ERUC_LOCUS36343</name>
</gene>
<dbReference type="SUPFAM" id="SSF53474">
    <property type="entry name" value="alpha/beta-Hydrolases"/>
    <property type="match status" value="1"/>
</dbReference>
<evidence type="ECO:0000259" key="2">
    <source>
        <dbReference type="Pfam" id="PF05057"/>
    </source>
</evidence>